<accession>A0ABS2NT78</accession>
<evidence type="ECO:0000313" key="2">
    <source>
        <dbReference type="EMBL" id="MBM7616158.1"/>
    </source>
</evidence>
<protein>
    <recommendedName>
        <fullName evidence="1">ScoMcrA-like DNA sulfur-binding domain-containing protein</fullName>
    </recommendedName>
</protein>
<dbReference type="Proteomes" id="UP001314796">
    <property type="component" value="Unassembled WGS sequence"/>
</dbReference>
<keyword evidence="3" id="KW-1185">Reference proteome</keyword>
<dbReference type="InterPro" id="IPR058813">
    <property type="entry name" value="DNA-SBD_ScoMcrA"/>
</dbReference>
<comment type="caution">
    <text evidence="2">The sequence shown here is derived from an EMBL/GenBank/DDBJ whole genome shotgun (WGS) entry which is preliminary data.</text>
</comment>
<reference evidence="2 3" key="1">
    <citation type="submission" date="2021-01" db="EMBL/GenBank/DDBJ databases">
        <title>Genomic Encyclopedia of Type Strains, Phase IV (KMG-IV): sequencing the most valuable type-strain genomes for metagenomic binning, comparative biology and taxonomic classification.</title>
        <authorList>
            <person name="Goeker M."/>
        </authorList>
    </citation>
    <scope>NUCLEOTIDE SEQUENCE [LARGE SCALE GENOMIC DNA]</scope>
    <source>
        <strain evidence="2 3">DSM 25890</strain>
    </source>
</reference>
<feature type="domain" description="ScoMcrA-like DNA sulfur-binding" evidence="1">
    <location>
        <begin position="4"/>
        <end position="51"/>
    </location>
</feature>
<gene>
    <name evidence="2" type="ORF">JOC73_002734</name>
</gene>
<evidence type="ECO:0000259" key="1">
    <source>
        <dbReference type="Pfam" id="PF26340"/>
    </source>
</evidence>
<dbReference type="EMBL" id="JAFBEE010000025">
    <property type="protein sequence ID" value="MBM7616158.1"/>
    <property type="molecule type" value="Genomic_DNA"/>
</dbReference>
<evidence type="ECO:0000313" key="3">
    <source>
        <dbReference type="Proteomes" id="UP001314796"/>
    </source>
</evidence>
<organism evidence="2 3">
    <name type="scientific">Alkaliphilus hydrothermalis</name>
    <dbReference type="NCBI Taxonomy" id="1482730"/>
    <lineage>
        <taxon>Bacteria</taxon>
        <taxon>Bacillati</taxon>
        <taxon>Bacillota</taxon>
        <taxon>Clostridia</taxon>
        <taxon>Peptostreptococcales</taxon>
        <taxon>Natronincolaceae</taxon>
        <taxon>Alkaliphilus</taxon>
    </lineage>
</organism>
<sequence length="55" mass="6024">MLNNSVVGGFNDEVYSLLISDGALVREVAQIILNSHFPQTIHEDILTAVGLVLMR</sequence>
<name>A0ABS2NT78_9FIRM</name>
<proteinExistence type="predicted"/>
<dbReference type="Pfam" id="PF26340">
    <property type="entry name" value="DNA-SBD_ScoMcrA"/>
    <property type="match status" value="1"/>
</dbReference>